<feature type="transmembrane region" description="Helical" evidence="1">
    <location>
        <begin position="200"/>
        <end position="222"/>
    </location>
</feature>
<dbReference type="AlphaFoldDB" id="C1DDR7"/>
<feature type="domain" description="Acyltransferase 3" evidence="2">
    <location>
        <begin position="37"/>
        <end position="374"/>
    </location>
</feature>
<evidence type="ECO:0000313" key="3">
    <source>
        <dbReference type="EMBL" id="ACO78038.1"/>
    </source>
</evidence>
<proteinExistence type="predicted"/>
<keyword evidence="1" id="KW-0472">Membrane</keyword>
<feature type="transmembrane region" description="Helical" evidence="1">
    <location>
        <begin position="36"/>
        <end position="54"/>
    </location>
</feature>
<reference evidence="3 4" key="1">
    <citation type="journal article" date="2009" name="J. Bacteriol.">
        <title>Genome sequence of Azotobacter vinelandii, an obligate aerobe specialized to support diverse anaerobic metabolic processes.</title>
        <authorList>
            <person name="Setubal J.C."/>
            <person name="dos Santos P."/>
            <person name="Goldman B.S."/>
            <person name="Ertesvag H."/>
            <person name="Espin G."/>
            <person name="Rubio L.M."/>
            <person name="Valla S."/>
            <person name="Almeida N.F."/>
            <person name="Balasubramanian D."/>
            <person name="Cromes L."/>
            <person name="Curatti L."/>
            <person name="Du Z."/>
            <person name="Godsy E."/>
            <person name="Goodner B."/>
            <person name="Hellner-Burris K."/>
            <person name="Hernandez J.A."/>
            <person name="Houmiel K."/>
            <person name="Imperial J."/>
            <person name="Kennedy C."/>
            <person name="Larson T.J."/>
            <person name="Latreille P."/>
            <person name="Ligon L.S."/>
            <person name="Lu J."/>
            <person name="Maerk M."/>
            <person name="Miller N.M."/>
            <person name="Norton S."/>
            <person name="O'Carroll I.P."/>
            <person name="Paulsen I."/>
            <person name="Raulfs E.C."/>
            <person name="Roemer R."/>
            <person name="Rosser J."/>
            <person name="Segura D."/>
            <person name="Slater S."/>
            <person name="Stricklin S.L."/>
            <person name="Studholme D.J."/>
            <person name="Sun J."/>
            <person name="Viana C.J."/>
            <person name="Wallin E."/>
            <person name="Wang B."/>
            <person name="Wheeler C."/>
            <person name="Zhu H."/>
            <person name="Dean D.R."/>
            <person name="Dixon R."/>
            <person name="Wood D."/>
        </authorList>
    </citation>
    <scope>NUCLEOTIDE SEQUENCE [LARGE SCALE GENOMIC DNA]</scope>
    <source>
        <strain evidence="4">DJ / ATCC BAA-1303</strain>
    </source>
</reference>
<keyword evidence="4" id="KW-1185">Reference proteome</keyword>
<evidence type="ECO:0000259" key="2">
    <source>
        <dbReference type="Pfam" id="PF01757"/>
    </source>
</evidence>
<dbReference type="Pfam" id="PF01757">
    <property type="entry name" value="Acyl_transf_3"/>
    <property type="match status" value="1"/>
</dbReference>
<dbReference type="EMBL" id="CP001157">
    <property type="protein sequence ID" value="ACO78038.1"/>
    <property type="molecule type" value="Genomic_DNA"/>
</dbReference>
<dbReference type="eggNOG" id="COG1835">
    <property type="taxonomic scope" value="Bacteria"/>
</dbReference>
<name>C1DDR7_AZOVD</name>
<feature type="transmembrane region" description="Helical" evidence="1">
    <location>
        <begin position="358"/>
        <end position="381"/>
    </location>
</feature>
<feature type="transmembrane region" description="Helical" evidence="1">
    <location>
        <begin position="299"/>
        <end position="321"/>
    </location>
</feature>
<dbReference type="Proteomes" id="UP000002424">
    <property type="component" value="Chromosome"/>
</dbReference>
<dbReference type="EnsemblBacteria" id="ACO78038">
    <property type="protein sequence ID" value="ACO78038"/>
    <property type="gene ID" value="Avin_18250"/>
</dbReference>
<feature type="transmembrane region" description="Helical" evidence="1">
    <location>
        <begin position="258"/>
        <end position="279"/>
    </location>
</feature>
<sequence>MEDTPVKLQAVKFGDGFTRWLRRDARPPTARELSQAIGFARITLIVGLVFLHYMRYPNSQVSPFDGMDVAHHPLATFVNSFVLFFFFSAVPLLSLISGWLFFSFAARPHAARFELQRRIRRRLRSLYLPLVFWNAVFLAILLSLFLWRASDPLPGVLNIRFERAGWFDYLNAVFGLTRHPVGFQFWFVRDLFVTVLISPLLWLLLRHAPYLGLAILGPAWLAGHDLLIFFRSDVVFFFHLGGWLRIGGVSLEVGRRAALTLALAYVVLVALRAAAPLLLGWDDQRPEWLSVATRAMRPIGVLACWGMVLQLAATPAGAAVARYGGLAFFLYAMHFPLIAEVKIQLWRLVPAPTDGWMLAHYLASVLITVAIALCAGLLLAYKAPRCFALMNGGRALDAGNSRAEPATRPAAAVFERKRD</sequence>
<dbReference type="HOGENOM" id="CLU_054154_1_0_6"/>
<protein>
    <recommendedName>
        <fullName evidence="2">Acyltransferase 3 domain-containing protein</fullName>
    </recommendedName>
</protein>
<dbReference type="STRING" id="322710.Avin_18250"/>
<evidence type="ECO:0000256" key="1">
    <source>
        <dbReference type="SAM" id="Phobius"/>
    </source>
</evidence>
<gene>
    <name evidence="3" type="ordered locus">Avin_18250</name>
</gene>
<keyword evidence="1" id="KW-1133">Transmembrane helix</keyword>
<feature type="transmembrane region" description="Helical" evidence="1">
    <location>
        <begin position="126"/>
        <end position="149"/>
    </location>
</feature>
<evidence type="ECO:0000313" key="4">
    <source>
        <dbReference type="Proteomes" id="UP000002424"/>
    </source>
</evidence>
<dbReference type="InterPro" id="IPR002656">
    <property type="entry name" value="Acyl_transf_3_dom"/>
</dbReference>
<dbReference type="GO" id="GO:0016747">
    <property type="term" value="F:acyltransferase activity, transferring groups other than amino-acyl groups"/>
    <property type="evidence" value="ECO:0007669"/>
    <property type="project" value="InterPro"/>
</dbReference>
<accession>C1DDR7</accession>
<organism evidence="3 4">
    <name type="scientific">Azotobacter vinelandii (strain DJ / ATCC BAA-1303)</name>
    <dbReference type="NCBI Taxonomy" id="322710"/>
    <lineage>
        <taxon>Bacteria</taxon>
        <taxon>Pseudomonadati</taxon>
        <taxon>Pseudomonadota</taxon>
        <taxon>Gammaproteobacteria</taxon>
        <taxon>Pseudomonadales</taxon>
        <taxon>Pseudomonadaceae</taxon>
        <taxon>Azotobacter</taxon>
    </lineage>
</organism>
<dbReference type="OrthoDB" id="6064642at2"/>
<dbReference type="KEGG" id="avn:Avin_18250"/>
<keyword evidence="1" id="KW-0812">Transmembrane</keyword>
<feature type="transmembrane region" description="Helical" evidence="1">
    <location>
        <begin position="74"/>
        <end position="105"/>
    </location>
</feature>